<keyword evidence="4" id="KW-1185">Reference proteome</keyword>
<sequence>MSGKITFFIFGKSGAPVKQLSVSRAFLFFLGFFAVSFTAAAGFGVYDYYHLKMASFDAQDIESNIKSHLDEIVHQRKQIQTFADEINSLKSELVALNNFENQIRIIAGIDNSDKQKGLLGIGGSIPEDLNPKIDLKEKHNSLMREMHDQVKQLHLVSSVQEQGFETLMKHLVDQGNLLAHTPAIRPTKGIVTSRFGSRRSPFTGRSEFHEGLDIANRHGTSVVASADGVVTYAAPKGFWGNMILINHGHGMVTRYAHLSKILKKSGDRIKRGDIIGKIGTTGRSTGPHLHYEVHLNGIPVNPEKYILN</sequence>
<dbReference type="RefSeq" id="WP_207682263.1">
    <property type="nucleotide sequence ID" value="NZ_CP061800.1"/>
</dbReference>
<organism evidence="3 4">
    <name type="scientific">Desulfonema magnum</name>
    <dbReference type="NCBI Taxonomy" id="45655"/>
    <lineage>
        <taxon>Bacteria</taxon>
        <taxon>Pseudomonadati</taxon>
        <taxon>Thermodesulfobacteriota</taxon>
        <taxon>Desulfobacteria</taxon>
        <taxon>Desulfobacterales</taxon>
        <taxon>Desulfococcaceae</taxon>
        <taxon>Desulfonema</taxon>
    </lineage>
</organism>
<dbReference type="EMBL" id="CP061800">
    <property type="protein sequence ID" value="QTA86773.1"/>
    <property type="molecule type" value="Genomic_DNA"/>
</dbReference>
<keyword evidence="1" id="KW-0812">Transmembrane</keyword>
<evidence type="ECO:0000256" key="1">
    <source>
        <dbReference type="SAM" id="Phobius"/>
    </source>
</evidence>
<dbReference type="AlphaFoldDB" id="A0A975GND4"/>
<dbReference type="InterPro" id="IPR011055">
    <property type="entry name" value="Dup_hybrid_motif"/>
</dbReference>
<dbReference type="Pfam" id="PF01551">
    <property type="entry name" value="Peptidase_M23"/>
    <property type="match status" value="1"/>
</dbReference>
<evidence type="ECO:0000313" key="3">
    <source>
        <dbReference type="EMBL" id="QTA86773.1"/>
    </source>
</evidence>
<dbReference type="InterPro" id="IPR050570">
    <property type="entry name" value="Cell_wall_metabolism_enzyme"/>
</dbReference>
<dbReference type="Gene3D" id="2.70.70.10">
    <property type="entry name" value="Glucose Permease (Domain IIA)"/>
    <property type="match status" value="1"/>
</dbReference>
<feature type="transmembrane region" description="Helical" evidence="1">
    <location>
        <begin position="25"/>
        <end position="46"/>
    </location>
</feature>
<proteinExistence type="predicted"/>
<evidence type="ECO:0000313" key="4">
    <source>
        <dbReference type="Proteomes" id="UP000663722"/>
    </source>
</evidence>
<dbReference type="KEGG" id="dmm:dnm_027970"/>
<dbReference type="PANTHER" id="PTHR21666">
    <property type="entry name" value="PEPTIDASE-RELATED"/>
    <property type="match status" value="1"/>
</dbReference>
<dbReference type="InterPro" id="IPR016047">
    <property type="entry name" value="M23ase_b-sheet_dom"/>
</dbReference>
<dbReference type="FunFam" id="2.70.70.10:FF:000006">
    <property type="entry name" value="M23 family peptidase"/>
    <property type="match status" value="1"/>
</dbReference>
<feature type="domain" description="M23ase beta-sheet core" evidence="2">
    <location>
        <begin position="208"/>
        <end position="302"/>
    </location>
</feature>
<evidence type="ECO:0000259" key="2">
    <source>
        <dbReference type="Pfam" id="PF01551"/>
    </source>
</evidence>
<dbReference type="PANTHER" id="PTHR21666:SF286">
    <property type="entry name" value="LIPOPROTEIN NLPD"/>
    <property type="match status" value="1"/>
</dbReference>
<dbReference type="CDD" id="cd12797">
    <property type="entry name" value="M23_peptidase"/>
    <property type="match status" value="1"/>
</dbReference>
<keyword evidence="1" id="KW-1133">Transmembrane helix</keyword>
<dbReference type="Proteomes" id="UP000663722">
    <property type="component" value="Chromosome"/>
</dbReference>
<reference evidence="3" key="1">
    <citation type="journal article" date="2021" name="Microb. Physiol.">
        <title>Proteogenomic Insights into the Physiology of Marine, Sulfate-Reducing, Filamentous Desulfonema limicola and Desulfonema magnum.</title>
        <authorList>
            <person name="Schnaars V."/>
            <person name="Wohlbrand L."/>
            <person name="Scheve S."/>
            <person name="Hinrichs C."/>
            <person name="Reinhardt R."/>
            <person name="Rabus R."/>
        </authorList>
    </citation>
    <scope>NUCLEOTIDE SEQUENCE</scope>
    <source>
        <strain evidence="3">4be13</strain>
    </source>
</reference>
<dbReference type="GO" id="GO:0004222">
    <property type="term" value="F:metalloendopeptidase activity"/>
    <property type="evidence" value="ECO:0007669"/>
    <property type="project" value="TreeGrafter"/>
</dbReference>
<gene>
    <name evidence="3" type="ORF">dnm_027970</name>
</gene>
<name>A0A975GND4_9BACT</name>
<keyword evidence="1" id="KW-0472">Membrane</keyword>
<protein>
    <submittedName>
        <fullName evidence="3">Peptidase M23 domain-containing protein</fullName>
    </submittedName>
</protein>
<accession>A0A975GND4</accession>
<dbReference type="SUPFAM" id="SSF51261">
    <property type="entry name" value="Duplicated hybrid motif"/>
    <property type="match status" value="1"/>
</dbReference>